<evidence type="ECO:0000313" key="1">
    <source>
        <dbReference type="EMBL" id="CAA9482568.1"/>
    </source>
</evidence>
<proteinExistence type="predicted"/>
<evidence type="ECO:0008006" key="2">
    <source>
        <dbReference type="Google" id="ProtNLM"/>
    </source>
</evidence>
<organism evidence="1">
    <name type="scientific">uncultured Solirubrobacteraceae bacterium</name>
    <dbReference type="NCBI Taxonomy" id="1162706"/>
    <lineage>
        <taxon>Bacteria</taxon>
        <taxon>Bacillati</taxon>
        <taxon>Actinomycetota</taxon>
        <taxon>Thermoleophilia</taxon>
        <taxon>Solirubrobacterales</taxon>
        <taxon>Solirubrobacteraceae</taxon>
        <taxon>environmental samples</taxon>
    </lineage>
</organism>
<dbReference type="PANTHER" id="PTHR39217:SF1">
    <property type="entry name" value="GLUTATHIONE SYNTHETASE"/>
    <property type="match status" value="1"/>
</dbReference>
<accession>A0A6J4S1I5</accession>
<reference evidence="1" key="1">
    <citation type="submission" date="2020-02" db="EMBL/GenBank/DDBJ databases">
        <authorList>
            <person name="Meier V. D."/>
        </authorList>
    </citation>
    <scope>NUCLEOTIDE SEQUENCE</scope>
    <source>
        <strain evidence="1">AVDCRST_MAG67</strain>
    </source>
</reference>
<dbReference type="EMBL" id="CADCVQ010000049">
    <property type="protein sequence ID" value="CAA9482568.1"/>
    <property type="molecule type" value="Genomic_DNA"/>
</dbReference>
<dbReference type="InterPro" id="IPR053191">
    <property type="entry name" value="DcsG_Biosynth_Enzyme"/>
</dbReference>
<name>A0A6J4S1I5_9ACTN</name>
<dbReference type="AlphaFoldDB" id="A0A6J4S1I5"/>
<protein>
    <recommendedName>
        <fullName evidence="2">ATP-grasp domain-containing protein</fullName>
    </recommendedName>
</protein>
<gene>
    <name evidence="1" type="ORF">AVDCRST_MAG67-968</name>
</gene>
<dbReference type="PANTHER" id="PTHR39217">
    <property type="match status" value="1"/>
</dbReference>
<sequence length="294" mass="31625">MGPTVTSRVAIATCAEMPELDGEGRLLLDALCALAIPAEPVIWTEPPVAGWDAYDLVVLRSTWDYTFLPARFLEWTRSIGARLLNAPDVVAWNADKRYLFDLAHAGIATIPTEHLTRGAAFIPPPGRFVLKPAVAAGSRGAAVFDDARHDAAREHAAALHADGHDVLLQPYLDAVDGAEAETALVFLDGRLSHAMRKGPLLALDLPPPDGLFRQEQMSAVDEPAADAVQLALRVHAHVEQRFGRPLYARVDVLRDAAGAPAVLELELIEPSLFLDFAPGSAQALARAIAARLPR</sequence>
<dbReference type="SUPFAM" id="SSF56059">
    <property type="entry name" value="Glutathione synthetase ATP-binding domain-like"/>
    <property type="match status" value="1"/>
</dbReference>